<dbReference type="EMBL" id="PDJE01000001">
    <property type="protein sequence ID" value="PFG29661.1"/>
    <property type="molecule type" value="Genomic_DNA"/>
</dbReference>
<comment type="caution">
    <text evidence="1">The sequence shown here is derived from an EMBL/GenBank/DDBJ whole genome shotgun (WGS) entry which is preliminary data.</text>
</comment>
<evidence type="ECO:0000313" key="2">
    <source>
        <dbReference type="Proteomes" id="UP000221369"/>
    </source>
</evidence>
<keyword evidence="2" id="KW-1185">Reference proteome</keyword>
<accession>A0A2A9DTG5</accession>
<sequence>MLTHEQHLVVDHVRMTRAHSHATSTLAVMLLQQRPRWAGELRDGLCTAVLSCRARSASPITWS</sequence>
<organism evidence="1 2">
    <name type="scientific">Paramicrobacterium agarici</name>
    <dbReference type="NCBI Taxonomy" id="630514"/>
    <lineage>
        <taxon>Bacteria</taxon>
        <taxon>Bacillati</taxon>
        <taxon>Actinomycetota</taxon>
        <taxon>Actinomycetes</taxon>
        <taxon>Micrococcales</taxon>
        <taxon>Microbacteriaceae</taxon>
        <taxon>Paramicrobacterium</taxon>
    </lineage>
</organism>
<name>A0A2A9DTG5_9MICO</name>
<proteinExistence type="predicted"/>
<reference evidence="1 2" key="1">
    <citation type="submission" date="2017-10" db="EMBL/GenBank/DDBJ databases">
        <title>Sequencing the genomes of 1000 actinobacteria strains.</title>
        <authorList>
            <person name="Klenk H.-P."/>
        </authorList>
    </citation>
    <scope>NUCLEOTIDE SEQUENCE [LARGE SCALE GENOMIC DNA]</scope>
    <source>
        <strain evidence="1 2">DSM 21798</strain>
    </source>
</reference>
<dbReference type="AlphaFoldDB" id="A0A2A9DTG5"/>
<protein>
    <submittedName>
        <fullName evidence="1">Uncharacterized protein</fullName>
    </submittedName>
</protein>
<dbReference type="Proteomes" id="UP000221369">
    <property type="component" value="Unassembled WGS sequence"/>
</dbReference>
<evidence type="ECO:0000313" key="1">
    <source>
        <dbReference type="EMBL" id="PFG29661.1"/>
    </source>
</evidence>
<gene>
    <name evidence="1" type="ORF">ATJ78_0573</name>
</gene>